<accession>A0ABU0YUA3</accession>
<dbReference type="EMBL" id="JAUYVI010000007">
    <property type="protein sequence ID" value="MDQ7250767.1"/>
    <property type="molecule type" value="Genomic_DNA"/>
</dbReference>
<sequence>MANWRIIGEVQSVETIAKGRGIRELRRLKKAYGAKNWRKKKGIANITFGATGKVMPAEIHWYEAHGVGQVEWKIKRLL</sequence>
<keyword evidence="2" id="KW-1185">Reference proteome</keyword>
<comment type="caution">
    <text evidence="1">The sequence shown here is derived from an EMBL/GenBank/DDBJ whole genome shotgun (WGS) entry which is preliminary data.</text>
</comment>
<evidence type="ECO:0000313" key="1">
    <source>
        <dbReference type="EMBL" id="MDQ7250767.1"/>
    </source>
</evidence>
<name>A0ABU0YUA3_9PROT</name>
<evidence type="ECO:0000313" key="2">
    <source>
        <dbReference type="Proteomes" id="UP001230156"/>
    </source>
</evidence>
<protein>
    <submittedName>
        <fullName evidence="1">Uncharacterized protein</fullName>
    </submittedName>
</protein>
<dbReference type="Proteomes" id="UP001230156">
    <property type="component" value="Unassembled WGS sequence"/>
</dbReference>
<dbReference type="RefSeq" id="WP_379960447.1">
    <property type="nucleotide sequence ID" value="NZ_JAUYVI010000007.1"/>
</dbReference>
<gene>
    <name evidence="1" type="ORF">Q8A70_23970</name>
</gene>
<reference evidence="2" key="1">
    <citation type="submission" date="2023-08" db="EMBL/GenBank/DDBJ databases">
        <title>Rhodospirillaceae gen. nov., a novel taxon isolated from the Yangtze River Yuezi River estuary sludge.</title>
        <authorList>
            <person name="Ruan L."/>
        </authorList>
    </citation>
    <scope>NUCLEOTIDE SEQUENCE [LARGE SCALE GENOMIC DNA]</scope>
    <source>
        <strain evidence="2">R-7</strain>
    </source>
</reference>
<proteinExistence type="predicted"/>
<organism evidence="1 2">
    <name type="scientific">Dongia sedimenti</name>
    <dbReference type="NCBI Taxonomy" id="3064282"/>
    <lineage>
        <taxon>Bacteria</taxon>
        <taxon>Pseudomonadati</taxon>
        <taxon>Pseudomonadota</taxon>
        <taxon>Alphaproteobacteria</taxon>
        <taxon>Rhodospirillales</taxon>
        <taxon>Dongiaceae</taxon>
        <taxon>Dongia</taxon>
    </lineage>
</organism>